<reference evidence="7" key="1">
    <citation type="journal article" date="2019" name="Int. J. Syst. Evol. Microbiol.">
        <title>The Global Catalogue of Microorganisms (GCM) 10K type strain sequencing project: providing services to taxonomists for standard genome sequencing and annotation.</title>
        <authorList>
            <consortium name="The Broad Institute Genomics Platform"/>
            <consortium name="The Broad Institute Genome Sequencing Center for Infectious Disease"/>
            <person name="Wu L."/>
            <person name="Ma J."/>
        </authorList>
    </citation>
    <scope>NUCLEOTIDE SEQUENCE [LARGE SCALE GENOMIC DNA]</scope>
    <source>
        <strain evidence="7">KCTC 42964</strain>
    </source>
</reference>
<dbReference type="PANTHER" id="PTHR30579">
    <property type="entry name" value="TRANSCRIPTIONAL REGULATOR"/>
    <property type="match status" value="1"/>
</dbReference>
<evidence type="ECO:0000259" key="5">
    <source>
        <dbReference type="PROSITE" id="PS50931"/>
    </source>
</evidence>
<organism evidence="6 7">
    <name type="scientific">Marinibaculum pumilum</name>
    <dbReference type="NCBI Taxonomy" id="1766165"/>
    <lineage>
        <taxon>Bacteria</taxon>
        <taxon>Pseudomonadati</taxon>
        <taxon>Pseudomonadota</taxon>
        <taxon>Alphaproteobacteria</taxon>
        <taxon>Rhodospirillales</taxon>
        <taxon>Rhodospirillaceae</taxon>
        <taxon>Marinibaculum</taxon>
    </lineage>
</organism>
<evidence type="ECO:0000313" key="6">
    <source>
        <dbReference type="EMBL" id="MFC3228887.1"/>
    </source>
</evidence>
<dbReference type="SUPFAM" id="SSF53850">
    <property type="entry name" value="Periplasmic binding protein-like II"/>
    <property type="match status" value="1"/>
</dbReference>
<accession>A0ABV7L3N0</accession>
<name>A0ABV7L3N0_9PROT</name>
<gene>
    <name evidence="6" type="ORF">ACFOGJ_16700</name>
</gene>
<evidence type="ECO:0000256" key="3">
    <source>
        <dbReference type="ARBA" id="ARBA00023125"/>
    </source>
</evidence>
<evidence type="ECO:0000256" key="1">
    <source>
        <dbReference type="ARBA" id="ARBA00009437"/>
    </source>
</evidence>
<dbReference type="Pfam" id="PF00126">
    <property type="entry name" value="HTH_1"/>
    <property type="match status" value="1"/>
</dbReference>
<evidence type="ECO:0000313" key="7">
    <source>
        <dbReference type="Proteomes" id="UP001595528"/>
    </source>
</evidence>
<evidence type="ECO:0000256" key="4">
    <source>
        <dbReference type="ARBA" id="ARBA00023163"/>
    </source>
</evidence>
<keyword evidence="7" id="KW-1185">Reference proteome</keyword>
<comment type="similarity">
    <text evidence="1">Belongs to the LysR transcriptional regulatory family.</text>
</comment>
<dbReference type="PRINTS" id="PR00039">
    <property type="entry name" value="HTHLYSR"/>
</dbReference>
<dbReference type="Gene3D" id="3.40.190.10">
    <property type="entry name" value="Periplasmic binding protein-like II"/>
    <property type="match status" value="2"/>
</dbReference>
<dbReference type="InterPro" id="IPR000847">
    <property type="entry name" value="LysR_HTH_N"/>
</dbReference>
<dbReference type="Gene3D" id="1.10.10.10">
    <property type="entry name" value="Winged helix-like DNA-binding domain superfamily/Winged helix DNA-binding domain"/>
    <property type="match status" value="1"/>
</dbReference>
<dbReference type="SUPFAM" id="SSF46785">
    <property type="entry name" value="Winged helix' DNA-binding domain"/>
    <property type="match status" value="1"/>
</dbReference>
<dbReference type="EMBL" id="JBHRTR010000028">
    <property type="protein sequence ID" value="MFC3228887.1"/>
    <property type="molecule type" value="Genomic_DNA"/>
</dbReference>
<dbReference type="InterPro" id="IPR036390">
    <property type="entry name" value="WH_DNA-bd_sf"/>
</dbReference>
<keyword evidence="4" id="KW-0804">Transcription</keyword>
<dbReference type="PROSITE" id="PS50931">
    <property type="entry name" value="HTH_LYSR"/>
    <property type="match status" value="1"/>
</dbReference>
<dbReference type="InterPro" id="IPR036388">
    <property type="entry name" value="WH-like_DNA-bd_sf"/>
</dbReference>
<keyword evidence="3" id="KW-0238">DNA-binding</keyword>
<feature type="domain" description="HTH lysR-type" evidence="5">
    <location>
        <begin position="9"/>
        <end position="66"/>
    </location>
</feature>
<comment type="caution">
    <text evidence="6">The sequence shown here is derived from an EMBL/GenBank/DDBJ whole genome shotgun (WGS) entry which is preliminary data.</text>
</comment>
<dbReference type="InterPro" id="IPR050176">
    <property type="entry name" value="LTTR"/>
</dbReference>
<dbReference type="Proteomes" id="UP001595528">
    <property type="component" value="Unassembled WGS sequence"/>
</dbReference>
<proteinExistence type="inferred from homology"/>
<dbReference type="InterPro" id="IPR005119">
    <property type="entry name" value="LysR_subst-bd"/>
</dbReference>
<sequence>MQKIERYAVSPDLLRAFVAVAQHRNLTRAAEGLGRTQSAVSVQLRRLEGRLGARLFRREARGMTLTADGLRLLPAAERVLRDLERIGAMFRTTLAGPIRVGIPDDYGTAMLQRILRRFADRHPEVEVTVRCGFSPTFPRAVRDGDLDLAVHACAPDEAAEPVFEEAMVWAAAADWPKAPAPPVPLALFDRDCWWRDLALAALTDAGLAHNVVLTSESAWGVKAAISSGMAVGILGLSTLEPGMQALGPADGWPALPASRLAVLRSPQADGRIAAAMEAAIRDGFGAAPA</sequence>
<keyword evidence="2" id="KW-0805">Transcription regulation</keyword>
<dbReference type="Pfam" id="PF03466">
    <property type="entry name" value="LysR_substrate"/>
    <property type="match status" value="1"/>
</dbReference>
<evidence type="ECO:0000256" key="2">
    <source>
        <dbReference type="ARBA" id="ARBA00023015"/>
    </source>
</evidence>
<dbReference type="PANTHER" id="PTHR30579:SF7">
    <property type="entry name" value="HTH-TYPE TRANSCRIPTIONAL REGULATOR LRHA-RELATED"/>
    <property type="match status" value="1"/>
</dbReference>
<dbReference type="RefSeq" id="WP_379902422.1">
    <property type="nucleotide sequence ID" value="NZ_JBHRTR010000028.1"/>
</dbReference>
<protein>
    <submittedName>
        <fullName evidence="6">LysR family transcriptional regulator</fullName>
    </submittedName>
</protein>